<dbReference type="VEuPathDB" id="VectorBase:ASIC009659"/>
<evidence type="ECO:0000313" key="4">
    <source>
        <dbReference type="Proteomes" id="UP000030765"/>
    </source>
</evidence>
<dbReference type="EMBL" id="ATLV01017148">
    <property type="status" value="NOT_ANNOTATED_CDS"/>
    <property type="molecule type" value="Genomic_DNA"/>
</dbReference>
<dbReference type="Proteomes" id="UP000030765">
    <property type="component" value="Unassembled WGS sequence"/>
</dbReference>
<sequence>MRPRQALSGRVLKTVGCRLRRAEDLQGTLVSLKEMYGKPEYLIDTLLAEIRFRAPPLKEDRLDSLLDFTIPVEEIREKQRNRTSLRRTCGERRKVQRNFPSRWRTQQVAEMEREPAVVPANWTDPPTPTEASNNGTDCKGLHNETSMANTRPRARHTHHQTTVLNKVSILIPPLLKRHAEWDGWKQ</sequence>
<evidence type="ECO:0000313" key="3">
    <source>
        <dbReference type="EnsemblMetazoa" id="ASIC009659-PA"/>
    </source>
</evidence>
<dbReference type="EMBL" id="KE525157">
    <property type="protein sequence ID" value="KFB41820.1"/>
    <property type="molecule type" value="Genomic_DNA"/>
</dbReference>
<organism evidence="2">
    <name type="scientific">Anopheles sinensis</name>
    <name type="common">Mosquito</name>
    <dbReference type="NCBI Taxonomy" id="74873"/>
    <lineage>
        <taxon>Eukaryota</taxon>
        <taxon>Metazoa</taxon>
        <taxon>Ecdysozoa</taxon>
        <taxon>Arthropoda</taxon>
        <taxon>Hexapoda</taxon>
        <taxon>Insecta</taxon>
        <taxon>Pterygota</taxon>
        <taxon>Neoptera</taxon>
        <taxon>Endopterygota</taxon>
        <taxon>Diptera</taxon>
        <taxon>Nematocera</taxon>
        <taxon>Culicoidea</taxon>
        <taxon>Culicidae</taxon>
        <taxon>Anophelinae</taxon>
        <taxon>Anopheles</taxon>
    </lineage>
</organism>
<gene>
    <name evidence="2" type="ORF">ZHAS_00009659</name>
</gene>
<dbReference type="OrthoDB" id="7744826at2759"/>
<protein>
    <submittedName>
        <fullName evidence="2 3">Uncharacterized protein</fullName>
    </submittedName>
</protein>
<evidence type="ECO:0000256" key="1">
    <source>
        <dbReference type="SAM" id="MobiDB-lite"/>
    </source>
</evidence>
<reference evidence="2 4" key="1">
    <citation type="journal article" date="2014" name="BMC Genomics">
        <title>Genome sequence of Anopheles sinensis provides insight into genetics basis of mosquito competence for malaria parasites.</title>
        <authorList>
            <person name="Zhou D."/>
            <person name="Zhang D."/>
            <person name="Ding G."/>
            <person name="Shi L."/>
            <person name="Hou Q."/>
            <person name="Ye Y."/>
            <person name="Xu Y."/>
            <person name="Zhou H."/>
            <person name="Xiong C."/>
            <person name="Li S."/>
            <person name="Yu J."/>
            <person name="Hong S."/>
            <person name="Yu X."/>
            <person name="Zou P."/>
            <person name="Chen C."/>
            <person name="Chang X."/>
            <person name="Wang W."/>
            <person name="Lv Y."/>
            <person name="Sun Y."/>
            <person name="Ma L."/>
            <person name="Shen B."/>
            <person name="Zhu C."/>
        </authorList>
    </citation>
    <scope>NUCLEOTIDE SEQUENCE [LARGE SCALE GENOMIC DNA]</scope>
</reference>
<dbReference type="EnsemblMetazoa" id="ASIC009659-RA">
    <property type="protein sequence ID" value="ASIC009659-PA"/>
    <property type="gene ID" value="ASIC009659"/>
</dbReference>
<dbReference type="STRING" id="74873.A0A084VV26"/>
<dbReference type="AlphaFoldDB" id="A0A084VV26"/>
<accession>A0A084VV26</accession>
<proteinExistence type="predicted"/>
<reference evidence="3" key="2">
    <citation type="submission" date="2020-05" db="UniProtKB">
        <authorList>
            <consortium name="EnsemblMetazoa"/>
        </authorList>
    </citation>
    <scope>IDENTIFICATION</scope>
</reference>
<feature type="region of interest" description="Disordered" evidence="1">
    <location>
        <begin position="105"/>
        <end position="139"/>
    </location>
</feature>
<keyword evidence="4" id="KW-1185">Reference proteome</keyword>
<name>A0A084VV26_ANOSI</name>
<evidence type="ECO:0000313" key="2">
    <source>
        <dbReference type="EMBL" id="KFB41820.1"/>
    </source>
</evidence>